<dbReference type="Proteomes" id="UP000663918">
    <property type="component" value="Chromosome"/>
</dbReference>
<reference evidence="4" key="1">
    <citation type="submission" date="2020-09" db="EMBL/GenBank/DDBJ databases">
        <title>Brevundimonas sp. LVF2 isolated from a puddle in Goettingen, Germany.</title>
        <authorList>
            <person name="Friedrich I."/>
            <person name="Klassen A."/>
            <person name="Hannes N."/>
            <person name="Schneider D."/>
            <person name="Hertel R."/>
            <person name="Daniel R."/>
        </authorList>
    </citation>
    <scope>NUCLEOTIDE SEQUENCE</scope>
    <source>
        <strain evidence="4">LVF2</strain>
    </source>
</reference>
<accession>A0A975GV06</accession>
<feature type="domain" description="Response regulatory" evidence="3">
    <location>
        <begin position="6"/>
        <end position="121"/>
    </location>
</feature>
<dbReference type="Pfam" id="PF00072">
    <property type="entry name" value="Response_reg"/>
    <property type="match status" value="1"/>
</dbReference>
<dbReference type="AlphaFoldDB" id="A0A975GV06"/>
<name>A0A975GV06_9CAUL</name>
<dbReference type="PROSITE" id="PS50110">
    <property type="entry name" value="RESPONSE_REGULATORY"/>
    <property type="match status" value="1"/>
</dbReference>
<dbReference type="RefSeq" id="WP_207869652.1">
    <property type="nucleotide sequence ID" value="NZ_CP062222.1"/>
</dbReference>
<dbReference type="SUPFAM" id="SSF52172">
    <property type="entry name" value="CheY-like"/>
    <property type="match status" value="1"/>
</dbReference>
<dbReference type="EMBL" id="CP062222">
    <property type="protein sequence ID" value="QTC90866.1"/>
    <property type="molecule type" value="Genomic_DNA"/>
</dbReference>
<dbReference type="InterPro" id="IPR050595">
    <property type="entry name" value="Bact_response_regulator"/>
</dbReference>
<evidence type="ECO:0000313" key="4">
    <source>
        <dbReference type="EMBL" id="QTC90866.1"/>
    </source>
</evidence>
<dbReference type="KEGG" id="bgoe:IFJ75_16815"/>
<keyword evidence="1 2" id="KW-0597">Phosphoprotein</keyword>
<evidence type="ECO:0000259" key="3">
    <source>
        <dbReference type="PROSITE" id="PS50110"/>
    </source>
</evidence>
<dbReference type="GO" id="GO:0000160">
    <property type="term" value="P:phosphorelay signal transduction system"/>
    <property type="evidence" value="ECO:0007669"/>
    <property type="project" value="InterPro"/>
</dbReference>
<dbReference type="SMART" id="SM00448">
    <property type="entry name" value="REC"/>
    <property type="match status" value="1"/>
</dbReference>
<organism evidence="4 5">
    <name type="scientific">Brevundimonas goettingensis</name>
    <dbReference type="NCBI Taxonomy" id="2774190"/>
    <lineage>
        <taxon>Bacteria</taxon>
        <taxon>Pseudomonadati</taxon>
        <taxon>Pseudomonadota</taxon>
        <taxon>Alphaproteobacteria</taxon>
        <taxon>Caulobacterales</taxon>
        <taxon>Caulobacteraceae</taxon>
        <taxon>Brevundimonas</taxon>
    </lineage>
</organism>
<keyword evidence="5" id="KW-1185">Reference proteome</keyword>
<dbReference type="PANTHER" id="PTHR44591:SF21">
    <property type="entry name" value="TWO-COMPONENT RESPONSE REGULATOR"/>
    <property type="match status" value="1"/>
</dbReference>
<evidence type="ECO:0000256" key="2">
    <source>
        <dbReference type="PROSITE-ProRule" id="PRU00169"/>
    </source>
</evidence>
<dbReference type="Gene3D" id="3.40.50.2300">
    <property type="match status" value="1"/>
</dbReference>
<dbReference type="PANTHER" id="PTHR44591">
    <property type="entry name" value="STRESS RESPONSE REGULATOR PROTEIN 1"/>
    <property type="match status" value="1"/>
</dbReference>
<proteinExistence type="predicted"/>
<feature type="modified residue" description="4-aspartylphosphate" evidence="2">
    <location>
        <position position="57"/>
    </location>
</feature>
<evidence type="ECO:0000313" key="5">
    <source>
        <dbReference type="Proteomes" id="UP000663918"/>
    </source>
</evidence>
<evidence type="ECO:0000256" key="1">
    <source>
        <dbReference type="ARBA" id="ARBA00022553"/>
    </source>
</evidence>
<dbReference type="InterPro" id="IPR011006">
    <property type="entry name" value="CheY-like_superfamily"/>
</dbReference>
<sequence>MSESVCVFVVDDEALVLLTIEHAMEDGGFDHKTVLSAEDALTLLEKEGETCRALVTDVNLGGKLTGWDVARSAREQLPTLPVVYVTGDSAHEWAAHGVPNSVLISKPFVAAQIVNAVAGLLNTEPSLSAAS</sequence>
<dbReference type="InterPro" id="IPR001789">
    <property type="entry name" value="Sig_transdc_resp-reg_receiver"/>
</dbReference>
<gene>
    <name evidence="4" type="ORF">IFJ75_16815</name>
</gene>
<protein>
    <submittedName>
        <fullName evidence="4">Response regulator</fullName>
    </submittedName>
</protein>